<reference evidence="1 2" key="1">
    <citation type="journal article" date="2019" name="Int. J. Syst. Evol. Microbiol.">
        <title>The Global Catalogue of Microorganisms (GCM) 10K type strain sequencing project: providing services to taxonomists for standard genome sequencing and annotation.</title>
        <authorList>
            <consortium name="The Broad Institute Genomics Platform"/>
            <consortium name="The Broad Institute Genome Sequencing Center for Infectious Disease"/>
            <person name="Wu L."/>
            <person name="Ma J."/>
        </authorList>
    </citation>
    <scope>NUCLEOTIDE SEQUENCE [LARGE SCALE GENOMIC DNA]</scope>
    <source>
        <strain evidence="1 2">PSR21</strain>
    </source>
</reference>
<name>A0ABD6A5D0_9EURY</name>
<dbReference type="EMBL" id="JBHTBF010000001">
    <property type="protein sequence ID" value="MFC7315312.1"/>
    <property type="molecule type" value="Genomic_DNA"/>
</dbReference>
<proteinExistence type="predicted"/>
<organism evidence="1 2">
    <name type="scientific">Halomarina halobia</name>
    <dbReference type="NCBI Taxonomy" id="3033386"/>
    <lineage>
        <taxon>Archaea</taxon>
        <taxon>Methanobacteriati</taxon>
        <taxon>Methanobacteriota</taxon>
        <taxon>Stenosarchaea group</taxon>
        <taxon>Halobacteria</taxon>
        <taxon>Halobacteriales</taxon>
        <taxon>Natronomonadaceae</taxon>
        <taxon>Halomarina</taxon>
    </lineage>
</organism>
<dbReference type="RefSeq" id="WP_276304715.1">
    <property type="nucleotide sequence ID" value="NZ_CP119992.1"/>
</dbReference>
<evidence type="ECO:0000313" key="1">
    <source>
        <dbReference type="EMBL" id="MFC7315312.1"/>
    </source>
</evidence>
<dbReference type="Gene3D" id="3.40.50.720">
    <property type="entry name" value="NAD(P)-binding Rossmann-like Domain"/>
    <property type="match status" value="1"/>
</dbReference>
<comment type="caution">
    <text evidence="1">The sequence shown here is derived from an EMBL/GenBank/DDBJ whole genome shotgun (WGS) entry which is preliminary data.</text>
</comment>
<dbReference type="AlphaFoldDB" id="A0ABD6A5D0"/>
<evidence type="ECO:0000313" key="2">
    <source>
        <dbReference type="Proteomes" id="UP001596547"/>
    </source>
</evidence>
<keyword evidence="2" id="KW-1185">Reference proteome</keyword>
<dbReference type="GeneID" id="79314273"/>
<gene>
    <name evidence="1" type="ORF">ACFQPE_00680</name>
</gene>
<sequence length="53" mass="5289">MLDTPDLSGRVAFVTGTTRPIGKALTPLLADCEATVVSSGKTTEADATALPGA</sequence>
<protein>
    <submittedName>
        <fullName evidence="1">Uncharacterized protein</fullName>
    </submittedName>
</protein>
<dbReference type="InterPro" id="IPR036291">
    <property type="entry name" value="NAD(P)-bd_dom_sf"/>
</dbReference>
<dbReference type="Proteomes" id="UP001596547">
    <property type="component" value="Unassembled WGS sequence"/>
</dbReference>
<accession>A0ABD6A5D0</accession>
<dbReference type="SUPFAM" id="SSF51735">
    <property type="entry name" value="NAD(P)-binding Rossmann-fold domains"/>
    <property type="match status" value="1"/>
</dbReference>